<dbReference type="EMBL" id="JAUIYO010000004">
    <property type="protein sequence ID" value="MFK2825591.1"/>
    <property type="molecule type" value="Genomic_DNA"/>
</dbReference>
<feature type="compositionally biased region" description="Basic and acidic residues" evidence="1">
    <location>
        <begin position="68"/>
        <end position="84"/>
    </location>
</feature>
<feature type="compositionally biased region" description="Acidic residues" evidence="1">
    <location>
        <begin position="56"/>
        <end position="67"/>
    </location>
</feature>
<feature type="chain" id="PRO_5046953231" description="Lipoprotein" evidence="2">
    <location>
        <begin position="16"/>
        <end position="106"/>
    </location>
</feature>
<evidence type="ECO:0008006" key="5">
    <source>
        <dbReference type="Google" id="ProtNLM"/>
    </source>
</evidence>
<feature type="signal peptide" evidence="2">
    <location>
        <begin position="1"/>
        <end position="15"/>
    </location>
</feature>
<evidence type="ECO:0000256" key="2">
    <source>
        <dbReference type="SAM" id="SignalP"/>
    </source>
</evidence>
<name>A0ABW8IAA1_9BACI</name>
<dbReference type="RefSeq" id="WP_404316321.1">
    <property type="nucleotide sequence ID" value="NZ_JAUIYO010000004.1"/>
</dbReference>
<proteinExistence type="predicted"/>
<keyword evidence="2" id="KW-0732">Signal</keyword>
<evidence type="ECO:0000256" key="1">
    <source>
        <dbReference type="SAM" id="MobiDB-lite"/>
    </source>
</evidence>
<keyword evidence="4" id="KW-1185">Reference proteome</keyword>
<comment type="caution">
    <text evidence="3">The sequence shown here is derived from an EMBL/GenBank/DDBJ whole genome shotgun (WGS) entry which is preliminary data.</text>
</comment>
<accession>A0ABW8IAA1</accession>
<gene>
    <name evidence="3" type="ORF">QYG89_07855</name>
</gene>
<protein>
    <recommendedName>
        <fullName evidence="5">Lipoprotein</fullName>
    </recommendedName>
</protein>
<dbReference type="PROSITE" id="PS51257">
    <property type="entry name" value="PROKAR_LIPOPROTEIN"/>
    <property type="match status" value="1"/>
</dbReference>
<organism evidence="3 4">
    <name type="scientific">Bacillus lumedeiriae</name>
    <dbReference type="NCBI Taxonomy" id="3058829"/>
    <lineage>
        <taxon>Bacteria</taxon>
        <taxon>Bacillati</taxon>
        <taxon>Bacillota</taxon>
        <taxon>Bacilli</taxon>
        <taxon>Bacillales</taxon>
        <taxon>Bacillaceae</taxon>
        <taxon>Bacillus</taxon>
    </lineage>
</organism>
<reference evidence="3 4" key="1">
    <citation type="submission" date="2023-07" db="EMBL/GenBank/DDBJ databases">
        <title>Bacillus lucianemedeirus sp. nov, a new species isolated from an immunobiological production facility.</title>
        <authorList>
            <person name="Costa L.V."/>
            <person name="Miranda R.V.S.L."/>
            <person name="Brandao M.L.L."/>
            <person name="Reis C.M.F."/>
            <person name="Frazao A.M."/>
            <person name="Cruz F.V."/>
            <person name="Baio P.V.P."/>
            <person name="Veras J.F.C."/>
            <person name="Ramos J.N."/>
            <person name="Vieira V."/>
        </authorList>
    </citation>
    <scope>NUCLEOTIDE SEQUENCE [LARGE SCALE GENOMIC DNA]</scope>
    <source>
        <strain evidence="3 4">B190/17</strain>
    </source>
</reference>
<feature type="compositionally biased region" description="Basic and acidic residues" evidence="1">
    <location>
        <begin position="93"/>
        <end position="106"/>
    </location>
</feature>
<feature type="region of interest" description="Disordered" evidence="1">
    <location>
        <begin position="20"/>
        <end position="106"/>
    </location>
</feature>
<dbReference type="Proteomes" id="UP001619911">
    <property type="component" value="Unassembled WGS sequence"/>
</dbReference>
<sequence length="106" mass="11873">MKKRLLYFAGSSALAAMLLMGCGNNNGPADDTDENPIKEDQQDVNDDANDVKNDAENDMNDAENNVEDDLHGADEDMTDDRNVVEDENPPLEQQKDMQRDDNKKNE</sequence>
<evidence type="ECO:0000313" key="3">
    <source>
        <dbReference type="EMBL" id="MFK2825591.1"/>
    </source>
</evidence>
<evidence type="ECO:0000313" key="4">
    <source>
        <dbReference type="Proteomes" id="UP001619911"/>
    </source>
</evidence>